<evidence type="ECO:0000256" key="1">
    <source>
        <dbReference type="SAM" id="MobiDB-lite"/>
    </source>
</evidence>
<keyword evidence="3" id="KW-1185">Reference proteome</keyword>
<reference evidence="2 3" key="1">
    <citation type="submission" date="2021-08" db="EMBL/GenBank/DDBJ databases">
        <title>Genomic Architecture of Streptomyces flavotricini NGL1 and Streptomyces erythrochromogenes HMS4 With Differential Plant Beneficial attributes and laccase production capabilities.</title>
        <authorList>
            <person name="Salwan R."/>
            <person name="Kaur R."/>
            <person name="Sharma V."/>
        </authorList>
    </citation>
    <scope>NUCLEOTIDE SEQUENCE [LARGE SCALE GENOMIC DNA]</scope>
    <source>
        <strain evidence="2 3">NGL1</strain>
    </source>
</reference>
<sequence length="278" mass="30957">MDEKAWEREFAGRDRMAERRDRAPGPQDRLPAGRDPIPGDRMPGDRIPGDRMPAGRDGGSAGVTQIHEPGALPVDPESPDRLRAWELLPEDVRAKALEKAGRSLVWWARVYADGAPFAVVLGDRGLCRVQPVYRDGGAQEHRGERVRVEPGSLVSRSFDGRPAPTGSEGAASPGRPGARVERLVLDPPEAQGVLGHFPLDVQDFLQRPFLAERRTVTAEWYYEETVQPRHSDLFVLLCLSTDRHVTAIEARRSLDRGATPDRARWHVLTCHQARLTPR</sequence>
<feature type="region of interest" description="Disordered" evidence="1">
    <location>
        <begin position="1"/>
        <end position="78"/>
    </location>
</feature>
<protein>
    <submittedName>
        <fullName evidence="2">Uncharacterized protein</fullName>
    </submittedName>
</protein>
<comment type="caution">
    <text evidence="2">The sequence shown here is derived from an EMBL/GenBank/DDBJ whole genome shotgun (WGS) entry which is preliminary data.</text>
</comment>
<evidence type="ECO:0000313" key="3">
    <source>
        <dbReference type="Proteomes" id="UP001520654"/>
    </source>
</evidence>
<name>A0ABS8EFH1_9ACTN</name>
<dbReference type="EMBL" id="JAINUL010000001">
    <property type="protein sequence ID" value="MCC0099683.1"/>
    <property type="molecule type" value="Genomic_DNA"/>
</dbReference>
<evidence type="ECO:0000313" key="2">
    <source>
        <dbReference type="EMBL" id="MCC0099683.1"/>
    </source>
</evidence>
<organism evidence="2 3">
    <name type="scientific">Streptomyces flavotricini</name>
    <dbReference type="NCBI Taxonomy" id="66888"/>
    <lineage>
        <taxon>Bacteria</taxon>
        <taxon>Bacillati</taxon>
        <taxon>Actinomycetota</taxon>
        <taxon>Actinomycetes</taxon>
        <taxon>Kitasatosporales</taxon>
        <taxon>Streptomycetaceae</taxon>
        <taxon>Streptomyces</taxon>
    </lineage>
</organism>
<feature type="region of interest" description="Disordered" evidence="1">
    <location>
        <begin position="149"/>
        <end position="177"/>
    </location>
</feature>
<gene>
    <name evidence="2" type="ORF">K7B10_33875</name>
</gene>
<accession>A0ABS8EFH1</accession>
<dbReference type="RefSeq" id="WP_229342725.1">
    <property type="nucleotide sequence ID" value="NZ_JAINUL010000001.1"/>
</dbReference>
<proteinExistence type="predicted"/>
<dbReference type="Proteomes" id="UP001520654">
    <property type="component" value="Unassembled WGS sequence"/>
</dbReference>
<feature type="compositionally biased region" description="Basic and acidic residues" evidence="1">
    <location>
        <begin position="1"/>
        <end position="23"/>
    </location>
</feature>